<dbReference type="PANTHER" id="PTHR32432:SF3">
    <property type="entry name" value="ETHANOLAMINE UTILIZATION PROTEIN EUTJ"/>
    <property type="match status" value="1"/>
</dbReference>
<dbReference type="Gene3D" id="3.30.1490.300">
    <property type="match status" value="1"/>
</dbReference>
<evidence type="ECO:0000313" key="2">
    <source>
        <dbReference type="EMBL" id="AWB66488.1"/>
    </source>
</evidence>
<name>A0A2S0VQK2_9ALTE</name>
<dbReference type="RefSeq" id="WP_108602551.1">
    <property type="nucleotide sequence ID" value="NZ_CP026604.1"/>
</dbReference>
<accession>A0A2S0VQK2</accession>
<dbReference type="OrthoDB" id="9773403at2"/>
<evidence type="ECO:0000259" key="1">
    <source>
        <dbReference type="SMART" id="SM00842"/>
    </source>
</evidence>
<dbReference type="InterPro" id="IPR003494">
    <property type="entry name" value="SHS2_FtsA"/>
</dbReference>
<dbReference type="SMART" id="SM00842">
    <property type="entry name" value="FtsA"/>
    <property type="match status" value="1"/>
</dbReference>
<organism evidence="2 3">
    <name type="scientific">Saccharobesus litoralis</name>
    <dbReference type="NCBI Taxonomy" id="2172099"/>
    <lineage>
        <taxon>Bacteria</taxon>
        <taxon>Pseudomonadati</taxon>
        <taxon>Pseudomonadota</taxon>
        <taxon>Gammaproteobacteria</taxon>
        <taxon>Alteromonadales</taxon>
        <taxon>Alteromonadaceae</taxon>
        <taxon>Saccharobesus</taxon>
    </lineage>
</organism>
<dbReference type="PIRSF" id="PIRSF019169">
    <property type="entry name" value="PilM"/>
    <property type="match status" value="1"/>
</dbReference>
<dbReference type="EMBL" id="CP026604">
    <property type="protein sequence ID" value="AWB66488.1"/>
    <property type="molecule type" value="Genomic_DNA"/>
</dbReference>
<dbReference type="PANTHER" id="PTHR32432">
    <property type="entry name" value="CELL DIVISION PROTEIN FTSA-RELATED"/>
    <property type="match status" value="1"/>
</dbReference>
<feature type="domain" description="SHS2" evidence="1">
    <location>
        <begin position="13"/>
        <end position="180"/>
    </location>
</feature>
<proteinExistence type="predicted"/>
<sequence length="359" mass="39061">MLSSFFSQSNTTMVGIDIGSYAVKAVLLEQDGETVRLIQAVQEPIPKGIINEREIQDIEALGKAIGKLRKHFPKNIKLAAAAVSGSTVITKTIYMDVNLTEDEMESQIEVEADSLIPYPLEEVSLDFERLEVNEADPSKVNVLLSAARNDSVQARVAAIEAAGFTAKVIDVESYALSRSADLIYAQLPDDAANKLVGIVDMGANMTLMTVLEDGEAIYTRDQNFGGEQYTKNIVNYYNKSFDEAELAKKNGDLPPNYTFEVLAPFQTSVIQQIRRAIQMFLTSSGNNKLDYLVLSGGTAMLEGMKQVIEDELGVHVVVANPFAGMDISGKIDSTTLEQGASAYMIAAGLALRSFNPCHI</sequence>
<dbReference type="CDD" id="cd24049">
    <property type="entry name" value="ASKHA_NBD_PilM"/>
    <property type="match status" value="1"/>
</dbReference>
<dbReference type="Proteomes" id="UP000244441">
    <property type="component" value="Chromosome"/>
</dbReference>
<dbReference type="Pfam" id="PF11104">
    <property type="entry name" value="PilM_2"/>
    <property type="match status" value="1"/>
</dbReference>
<keyword evidence="3" id="KW-1185">Reference proteome</keyword>
<reference evidence="2 3" key="1">
    <citation type="submission" date="2018-01" db="EMBL/GenBank/DDBJ databases">
        <title>Genome sequence of a Cantenovulum-like bacteria.</title>
        <authorList>
            <person name="Tan W.R."/>
            <person name="Lau N.-S."/>
            <person name="Go F."/>
            <person name="Amirul A.-A.A."/>
        </authorList>
    </citation>
    <scope>NUCLEOTIDE SEQUENCE [LARGE SCALE GENOMIC DNA]</scope>
    <source>
        <strain evidence="2 3">CCB-QB4</strain>
    </source>
</reference>
<gene>
    <name evidence="2" type="ORF">C2869_08625</name>
</gene>
<protein>
    <submittedName>
        <fullName evidence="2">Pilus assembly protein PilM</fullName>
    </submittedName>
</protein>
<dbReference type="GO" id="GO:0051301">
    <property type="term" value="P:cell division"/>
    <property type="evidence" value="ECO:0007669"/>
    <property type="project" value="InterPro"/>
</dbReference>
<evidence type="ECO:0000313" key="3">
    <source>
        <dbReference type="Proteomes" id="UP000244441"/>
    </source>
</evidence>
<dbReference type="InterPro" id="IPR050696">
    <property type="entry name" value="FtsA/MreB"/>
</dbReference>
<dbReference type="AlphaFoldDB" id="A0A2S0VQK2"/>
<dbReference type="InterPro" id="IPR043129">
    <property type="entry name" value="ATPase_NBD"/>
</dbReference>
<dbReference type="Gene3D" id="3.30.420.40">
    <property type="match status" value="2"/>
</dbReference>
<dbReference type="NCBIfam" id="TIGR01175">
    <property type="entry name" value="pilM"/>
    <property type="match status" value="1"/>
</dbReference>
<dbReference type="SUPFAM" id="SSF53067">
    <property type="entry name" value="Actin-like ATPase domain"/>
    <property type="match status" value="2"/>
</dbReference>
<dbReference type="InterPro" id="IPR005883">
    <property type="entry name" value="PilM"/>
</dbReference>
<dbReference type="KEGG" id="cate:C2869_08625"/>